<accession>A0A5M8FT06</accession>
<protein>
    <submittedName>
        <fullName evidence="1">Uncharacterized protein</fullName>
    </submittedName>
</protein>
<keyword evidence="2" id="KW-1185">Reference proteome</keyword>
<comment type="caution">
    <text evidence="1">The sequence shown here is derived from an EMBL/GenBank/DDBJ whole genome shotgun (WGS) entry which is preliminary data.</text>
</comment>
<dbReference type="EMBL" id="VWXX01000004">
    <property type="protein sequence ID" value="KAA6186612.1"/>
    <property type="molecule type" value="Genomic_DNA"/>
</dbReference>
<dbReference type="Proteomes" id="UP000322981">
    <property type="component" value="Unassembled WGS sequence"/>
</dbReference>
<gene>
    <name evidence="1" type="ORF">F2Q65_04330</name>
</gene>
<reference evidence="1 2" key="1">
    <citation type="submission" date="2019-09" db="EMBL/GenBank/DDBJ databases">
        <title>Whole-genome sequence of the purple sulfur bacterium Thiohalocapsa marina DSM 19078.</title>
        <authorList>
            <person name="Kyndt J.A."/>
            <person name="Meyer T.E."/>
        </authorList>
    </citation>
    <scope>NUCLEOTIDE SEQUENCE [LARGE SCALE GENOMIC DNA]</scope>
    <source>
        <strain evidence="1 2">DSM 19078</strain>
    </source>
</reference>
<dbReference type="OrthoDB" id="5772752at2"/>
<evidence type="ECO:0000313" key="1">
    <source>
        <dbReference type="EMBL" id="KAA6186612.1"/>
    </source>
</evidence>
<sequence>MTPNQNKAVWELCRQGLHSIAEAAEMAWTRGEPYRPQQHAHLPRETAHLITYCNFEITPQTAVA</sequence>
<evidence type="ECO:0000313" key="2">
    <source>
        <dbReference type="Proteomes" id="UP000322981"/>
    </source>
</evidence>
<proteinExistence type="predicted"/>
<dbReference type="RefSeq" id="WP_150090806.1">
    <property type="nucleotide sequence ID" value="NZ_JBFUOH010000052.1"/>
</dbReference>
<name>A0A5M8FT06_9GAMM</name>
<organism evidence="1 2">
    <name type="scientific">Thiohalocapsa marina</name>
    <dbReference type="NCBI Taxonomy" id="424902"/>
    <lineage>
        <taxon>Bacteria</taxon>
        <taxon>Pseudomonadati</taxon>
        <taxon>Pseudomonadota</taxon>
        <taxon>Gammaproteobacteria</taxon>
        <taxon>Chromatiales</taxon>
        <taxon>Chromatiaceae</taxon>
        <taxon>Thiohalocapsa</taxon>
    </lineage>
</organism>
<dbReference type="AlphaFoldDB" id="A0A5M8FT06"/>